<dbReference type="GO" id="GO:0006303">
    <property type="term" value="P:double-strand break repair via nonhomologous end joining"/>
    <property type="evidence" value="ECO:0007669"/>
    <property type="project" value="TreeGrafter"/>
</dbReference>
<dbReference type="EMBL" id="NHOQ01001904">
    <property type="protein sequence ID" value="PWA21623.1"/>
    <property type="molecule type" value="Genomic_DNA"/>
</dbReference>
<dbReference type="FunFam" id="3.40.50.12650:FF:000001">
    <property type="entry name" value="DNA cross-link repair 1A"/>
    <property type="match status" value="1"/>
</dbReference>
<feature type="region of interest" description="Disordered" evidence="10">
    <location>
        <begin position="556"/>
        <end position="595"/>
    </location>
</feature>
<dbReference type="STRING" id="33528.ENSGAFP00000004086"/>
<dbReference type="SUPFAM" id="SSF56281">
    <property type="entry name" value="Metallo-hydrolase/oxidoreductase"/>
    <property type="match status" value="1"/>
</dbReference>
<dbReference type="Proteomes" id="UP000250572">
    <property type="component" value="Unassembled WGS sequence"/>
</dbReference>
<name>A0A315VQP6_GAMAF</name>
<proteinExistence type="inferred from homology"/>
<feature type="region of interest" description="Disordered" evidence="10">
    <location>
        <begin position="240"/>
        <end position="278"/>
    </location>
</feature>
<reference evidence="12 13" key="1">
    <citation type="journal article" date="2018" name="G3 (Bethesda)">
        <title>A High-Quality Reference Genome for the Invasive Mosquitofish Gambusia affinis Using a Chicago Library.</title>
        <authorList>
            <person name="Hoffberg S.L."/>
            <person name="Troendle N.J."/>
            <person name="Glenn T.C."/>
            <person name="Mahmud O."/>
            <person name="Louha S."/>
            <person name="Chalopin D."/>
            <person name="Bennetzen J.L."/>
            <person name="Mauricio R."/>
        </authorList>
    </citation>
    <scope>NUCLEOTIDE SEQUENCE [LARGE SCALE GENOMIC DNA]</scope>
    <source>
        <strain evidence="12">NE01/NJP1002.9</strain>
        <tissue evidence="12">Muscle</tissue>
    </source>
</reference>
<evidence type="ECO:0000256" key="2">
    <source>
        <dbReference type="ARBA" id="ARBA00004123"/>
    </source>
</evidence>
<accession>A0A315VQP6</accession>
<dbReference type="Gene3D" id="3.40.50.12650">
    <property type="match status" value="1"/>
</dbReference>
<dbReference type="PANTHER" id="PTHR23240:SF6">
    <property type="entry name" value="DNA CROSS-LINK REPAIR 1A PROTEIN"/>
    <property type="match status" value="1"/>
</dbReference>
<feature type="domain" description="Metallo-beta-lactamase" evidence="11">
    <location>
        <begin position="753"/>
        <end position="901"/>
    </location>
</feature>
<dbReference type="GO" id="GO:0035312">
    <property type="term" value="F:5'-3' DNA exonuclease activity"/>
    <property type="evidence" value="ECO:0007669"/>
    <property type="project" value="TreeGrafter"/>
</dbReference>
<dbReference type="GO" id="GO:0005634">
    <property type="term" value="C:nucleus"/>
    <property type="evidence" value="ECO:0007669"/>
    <property type="project" value="UniProtKB-SubCell"/>
</dbReference>
<feature type="region of interest" description="Disordered" evidence="10">
    <location>
        <begin position="682"/>
        <end position="736"/>
    </location>
</feature>
<comment type="catalytic activity">
    <reaction evidence="1">
        <text>a beta-lactam + H2O = a substituted beta-amino acid</text>
        <dbReference type="Rhea" id="RHEA:20401"/>
        <dbReference type="ChEBI" id="CHEBI:15377"/>
        <dbReference type="ChEBI" id="CHEBI:35627"/>
        <dbReference type="ChEBI" id="CHEBI:140347"/>
        <dbReference type="EC" id="3.5.2.6"/>
    </reaction>
</comment>
<comment type="subcellular location">
    <subcellularLocation>
        <location evidence="2">Nucleus</location>
    </subcellularLocation>
</comment>
<evidence type="ECO:0000313" key="13">
    <source>
        <dbReference type="Proteomes" id="UP000250572"/>
    </source>
</evidence>
<dbReference type="SMART" id="SM00849">
    <property type="entry name" value="Lactamase_B"/>
    <property type="match status" value="1"/>
</dbReference>
<evidence type="ECO:0000256" key="10">
    <source>
        <dbReference type="SAM" id="MobiDB-lite"/>
    </source>
</evidence>
<evidence type="ECO:0000256" key="7">
    <source>
        <dbReference type="ARBA" id="ARBA00023242"/>
    </source>
</evidence>
<dbReference type="InterPro" id="IPR011084">
    <property type="entry name" value="DRMBL"/>
</dbReference>
<comment type="similarity">
    <text evidence="3">Belongs to the DNA repair metallo-beta-lactamase (DRMBL) family.</text>
</comment>
<evidence type="ECO:0000256" key="3">
    <source>
        <dbReference type="ARBA" id="ARBA00010304"/>
    </source>
</evidence>
<protein>
    <recommendedName>
        <fullName evidence="8">DNA cross-link repair 1A protein</fullName>
        <ecNumber evidence="4">3.5.2.6</ecNumber>
    </recommendedName>
    <alternativeName>
        <fullName evidence="9">SNM1 homolog A</fullName>
    </alternativeName>
</protein>
<evidence type="ECO:0000256" key="4">
    <source>
        <dbReference type="ARBA" id="ARBA00012865"/>
    </source>
</evidence>
<organism evidence="12 13">
    <name type="scientific">Gambusia affinis</name>
    <name type="common">Western mosquitofish</name>
    <name type="synonym">Heterandria affinis</name>
    <dbReference type="NCBI Taxonomy" id="33528"/>
    <lineage>
        <taxon>Eukaryota</taxon>
        <taxon>Metazoa</taxon>
        <taxon>Chordata</taxon>
        <taxon>Craniata</taxon>
        <taxon>Vertebrata</taxon>
        <taxon>Euteleostomi</taxon>
        <taxon>Actinopterygii</taxon>
        <taxon>Neopterygii</taxon>
        <taxon>Teleostei</taxon>
        <taxon>Neoteleostei</taxon>
        <taxon>Acanthomorphata</taxon>
        <taxon>Ovalentaria</taxon>
        <taxon>Atherinomorphae</taxon>
        <taxon>Cyprinodontiformes</taxon>
        <taxon>Poeciliidae</taxon>
        <taxon>Poeciliinae</taxon>
        <taxon>Gambusia</taxon>
    </lineage>
</organism>
<dbReference type="PANTHER" id="PTHR23240">
    <property type="entry name" value="DNA CROSS-LINK REPAIR PROTEIN PSO2/SNM1-RELATED"/>
    <property type="match status" value="1"/>
</dbReference>
<evidence type="ECO:0000259" key="11">
    <source>
        <dbReference type="SMART" id="SM00849"/>
    </source>
</evidence>
<dbReference type="InterPro" id="IPR036866">
    <property type="entry name" value="RibonucZ/Hydroxyglut_hydro"/>
</dbReference>
<keyword evidence="5" id="KW-0227">DNA damage</keyword>
<evidence type="ECO:0000256" key="8">
    <source>
        <dbReference type="ARBA" id="ARBA00069609"/>
    </source>
</evidence>
<feature type="region of interest" description="Disordered" evidence="10">
    <location>
        <begin position="417"/>
        <end position="441"/>
    </location>
</feature>
<dbReference type="InterPro" id="IPR001279">
    <property type="entry name" value="Metallo-B-lactamas"/>
</dbReference>
<gene>
    <name evidence="12" type="ORF">CCH79_00003036</name>
</gene>
<dbReference type="EC" id="3.5.2.6" evidence="4"/>
<evidence type="ECO:0000256" key="6">
    <source>
        <dbReference type="ARBA" id="ARBA00023204"/>
    </source>
</evidence>
<keyword evidence="6" id="KW-0234">DNA repair</keyword>
<dbReference type="GO" id="GO:0036297">
    <property type="term" value="P:interstrand cross-link repair"/>
    <property type="evidence" value="ECO:0007669"/>
    <property type="project" value="TreeGrafter"/>
</dbReference>
<keyword evidence="7" id="KW-0539">Nucleus</keyword>
<keyword evidence="13" id="KW-1185">Reference proteome</keyword>
<dbReference type="Gene3D" id="3.60.15.10">
    <property type="entry name" value="Ribonuclease Z/Hydroxyacylglutathione hydrolase-like"/>
    <property type="match status" value="1"/>
</dbReference>
<evidence type="ECO:0000256" key="1">
    <source>
        <dbReference type="ARBA" id="ARBA00001526"/>
    </source>
</evidence>
<evidence type="ECO:0000313" key="12">
    <source>
        <dbReference type="EMBL" id="PWA21623.1"/>
    </source>
</evidence>
<sequence>MELLSLSATYRQLQGSSAARAKPDGWAKLALDGDGEGRYLSNQVIFSVGHIHSVSFDGDALWGVEGSFGQDAILSASSRSCSRRTVVGAKMAACSCLRCCQLFCWSEASTVYHLFPIISECAVGEKSQPLAVAFAHQGEEQVAAWPQQEQRGPAGDLQFVPESRLAVIDHWVADVVAEHGALDVIQDLRRFRNRHKGTLATISLLLIQMSQKDDSENDIWEYKPLEKKKKSNKSLCVSKRRCTARKTSKKDSSPSLRSKEKSTKTKTNESGDSSAFGEATESKLLLSNELSVKCSSTEVIQSDSNATERQMSEDFCPICQMPFHILVVQSQRWHVAECLDNPRDKCKECPDGLQCSSTIPNHYKKFNHMLLAETRANGHAAAPSLSWQTETSGEANLQEIQNNEALSFPLDRSSFPSSFSSLNHTPTPPTKPRNGLLLLRSPGPDDFKKKKGWLGNNNKAQKSVREISSTPVKEILSDQACEISTEKQTSFKDDDDDGISYSPLSELPAESEINCRKSLFLNESSGNEHSVILFNDSFSSEDEILAEFIDKNCDEGATFDDPSSSSSSQLDPVSSLAPTNQQAAEAPCISQREISGSSFQSPQSVVLERLRETICMEVHSSQKLNSPQVSSSQDSFGSNYQNMLPQKGQSKAVQGSGLKQTDIGVFFGLKPLKDTETENLQNNLDAPSVPASGKNPGPHKQRKRKADPQTEVAQAAAIGNDSVGAQSDAGRGGNRGWRRRWNRVNADGEVQLPRCPFYKKIPGTKFVVDAFHYGEIEGITSYFLTHFHSDHYGGLTRTSTFPIYCNRITGNLVKSKLRVAEQFVHILPMNAEVTVEGVRVVLLDANHCPGAAMLLFFLPDGQTVLHTGDFRADPSMETYPELLSCRVQTLYLDTTYCSPEYTFPRQQEVISFAASRAFELVTLHPRTLVVCGSYSVGKEKVFLALAEVLGSKVCLSRDKYTTMCCLESQQIKERITTDWKAAQVHVLPMMQLSYKKLQDHLARFSAQYDRLVAFKPTGWTFSEQVESVEDIQPQISGNISIYGIPYSEHSSFLELKRFVQWLQPLKIIPTVNVGSWSSRKAMEKCFSEWMYILQL</sequence>
<evidence type="ECO:0000256" key="5">
    <source>
        <dbReference type="ARBA" id="ARBA00022763"/>
    </source>
</evidence>
<evidence type="ECO:0000256" key="9">
    <source>
        <dbReference type="ARBA" id="ARBA00078423"/>
    </source>
</evidence>
<feature type="compositionally biased region" description="Low complexity" evidence="10">
    <location>
        <begin position="560"/>
        <end position="576"/>
    </location>
</feature>
<feature type="compositionally biased region" description="Basic and acidic residues" evidence="10">
    <location>
        <begin position="249"/>
        <end position="269"/>
    </location>
</feature>
<dbReference type="FunFam" id="3.60.15.10:FF:000010">
    <property type="entry name" value="DNA cross-link repair 1A"/>
    <property type="match status" value="1"/>
</dbReference>
<dbReference type="AlphaFoldDB" id="A0A315VQP6"/>
<dbReference type="GO" id="GO:0003684">
    <property type="term" value="F:damaged DNA binding"/>
    <property type="evidence" value="ECO:0007669"/>
    <property type="project" value="TreeGrafter"/>
</dbReference>
<comment type="caution">
    <text evidence="12">The sequence shown here is derived from an EMBL/GenBank/DDBJ whole genome shotgun (WGS) entry which is preliminary data.</text>
</comment>
<dbReference type="GO" id="GO:0008800">
    <property type="term" value="F:beta-lactamase activity"/>
    <property type="evidence" value="ECO:0007669"/>
    <property type="project" value="UniProtKB-EC"/>
</dbReference>
<dbReference type="Pfam" id="PF07522">
    <property type="entry name" value="DRMBL"/>
    <property type="match status" value="1"/>
</dbReference>
<feature type="non-terminal residue" evidence="12">
    <location>
        <position position="1095"/>
    </location>
</feature>